<proteinExistence type="predicted"/>
<protein>
    <submittedName>
        <fullName evidence="3">Immunoglobulin superfamily member 6</fullName>
    </submittedName>
</protein>
<keyword evidence="1" id="KW-0812">Transmembrane</keyword>
<evidence type="ECO:0000313" key="3">
    <source>
        <dbReference type="Ensembl" id="ENSMODP00000009675.3"/>
    </source>
</evidence>
<keyword evidence="1" id="KW-1133">Transmembrane helix</keyword>
<reference evidence="3" key="2">
    <citation type="submission" date="2025-08" db="UniProtKB">
        <authorList>
            <consortium name="Ensembl"/>
        </authorList>
    </citation>
    <scope>IDENTIFICATION</scope>
</reference>
<dbReference type="Gene3D" id="2.60.40.10">
    <property type="entry name" value="Immunoglobulins"/>
    <property type="match status" value="1"/>
</dbReference>
<sequence>MYNKMATPNRAVTIITLEFNLILLYTGAIQTCTVNIQQPSFLEVDYTCKTITIQCDFSVINCPKSNPKVLWFRQDAYHQPANLCPNQCLDKAGKFTITESLTQNQASLTLNTVTLNDSAIYFCGIAFSESDEPRSKQTGPGTMLVVRGTRLLSHEVQNLLIALLSLLSIYIAALSVIFIVISKQLKLKMPRKTGTDEEPPKKRSARHVFQEIAQELYHKRYVETKQPEKDDIIYENRRAHSNF</sequence>
<dbReference type="PANTHER" id="PTHR15297:SF2">
    <property type="entry name" value="IMMUNOGLOBULIN SUPERFAMILY MEMBER 6"/>
    <property type="match status" value="1"/>
</dbReference>
<dbReference type="OMA" id="VTIECTF"/>
<dbReference type="InterPro" id="IPR013106">
    <property type="entry name" value="Ig_V-set"/>
</dbReference>
<evidence type="ECO:0000256" key="1">
    <source>
        <dbReference type="SAM" id="Phobius"/>
    </source>
</evidence>
<dbReference type="Ensembl" id="ENSMODT00000009866.4">
    <property type="protein sequence ID" value="ENSMODP00000009675.3"/>
    <property type="gene ID" value="ENSMODG00000007789.4"/>
</dbReference>
<dbReference type="InterPro" id="IPR013783">
    <property type="entry name" value="Ig-like_fold"/>
</dbReference>
<dbReference type="SMART" id="SM00406">
    <property type="entry name" value="IGv"/>
    <property type="match status" value="1"/>
</dbReference>
<dbReference type="PANTHER" id="PTHR15297">
    <property type="entry name" value="IMMUNOGLOBULIN SUPERFAMILY MEMBER 6"/>
    <property type="match status" value="1"/>
</dbReference>
<gene>
    <name evidence="3" type="primary">IGSF6</name>
</gene>
<dbReference type="Pfam" id="PF07686">
    <property type="entry name" value="V-set"/>
    <property type="match status" value="1"/>
</dbReference>
<dbReference type="InParanoid" id="F7A990"/>
<dbReference type="eggNOG" id="ENOG502S4JY">
    <property type="taxonomic scope" value="Eukaryota"/>
</dbReference>
<evidence type="ECO:0000259" key="2">
    <source>
        <dbReference type="PROSITE" id="PS50835"/>
    </source>
</evidence>
<accession>F7A990</accession>
<feature type="domain" description="Ig-like" evidence="2">
    <location>
        <begin position="49"/>
        <end position="139"/>
    </location>
</feature>
<dbReference type="HOGENOM" id="CLU_1160783_0_0_1"/>
<name>F7A990_MONDO</name>
<reference evidence="3" key="3">
    <citation type="submission" date="2025-09" db="UniProtKB">
        <authorList>
            <consortium name="Ensembl"/>
        </authorList>
    </citation>
    <scope>IDENTIFICATION</scope>
</reference>
<dbReference type="CDD" id="cd00099">
    <property type="entry name" value="IgV"/>
    <property type="match status" value="1"/>
</dbReference>
<dbReference type="AlphaFoldDB" id="F7A990"/>
<keyword evidence="4" id="KW-1185">Reference proteome</keyword>
<feature type="transmembrane region" description="Helical" evidence="1">
    <location>
        <begin position="159"/>
        <end position="181"/>
    </location>
</feature>
<dbReference type="KEGG" id="mdo:103100446"/>
<dbReference type="PROSITE" id="PS50835">
    <property type="entry name" value="IG_LIKE"/>
    <property type="match status" value="1"/>
</dbReference>
<dbReference type="STRING" id="13616.ENSMODP00000009675"/>
<evidence type="ECO:0000313" key="4">
    <source>
        <dbReference type="Proteomes" id="UP000002280"/>
    </source>
</evidence>
<organism evidence="3 4">
    <name type="scientific">Monodelphis domestica</name>
    <name type="common">Gray short-tailed opossum</name>
    <dbReference type="NCBI Taxonomy" id="13616"/>
    <lineage>
        <taxon>Eukaryota</taxon>
        <taxon>Metazoa</taxon>
        <taxon>Chordata</taxon>
        <taxon>Craniata</taxon>
        <taxon>Vertebrata</taxon>
        <taxon>Euteleostomi</taxon>
        <taxon>Mammalia</taxon>
        <taxon>Metatheria</taxon>
        <taxon>Didelphimorphia</taxon>
        <taxon>Didelphidae</taxon>
        <taxon>Monodelphis</taxon>
    </lineage>
</organism>
<dbReference type="Proteomes" id="UP000002280">
    <property type="component" value="Chromosome 6"/>
</dbReference>
<dbReference type="InterPro" id="IPR036179">
    <property type="entry name" value="Ig-like_dom_sf"/>
</dbReference>
<keyword evidence="1" id="KW-0472">Membrane</keyword>
<dbReference type="GeneTree" id="ENSGT00390000014131"/>
<dbReference type="InterPro" id="IPR007110">
    <property type="entry name" value="Ig-like_dom"/>
</dbReference>
<dbReference type="InterPro" id="IPR039089">
    <property type="entry name" value="IGSF6"/>
</dbReference>
<dbReference type="Bgee" id="ENSMODG00000007789">
    <property type="expression patterns" value="Expressed in blood and 12 other cell types or tissues"/>
</dbReference>
<dbReference type="SUPFAM" id="SSF48726">
    <property type="entry name" value="Immunoglobulin"/>
    <property type="match status" value="1"/>
</dbReference>
<dbReference type="GeneID" id="103100446"/>
<dbReference type="FunCoup" id="F7A990">
    <property type="interactions" value="340"/>
</dbReference>
<dbReference type="CTD" id="10261"/>
<reference evidence="3 4" key="1">
    <citation type="journal article" date="2007" name="Nature">
        <title>Genome of the marsupial Monodelphis domestica reveals innovation in non-coding sequences.</title>
        <authorList>
            <person name="Mikkelsen T.S."/>
            <person name="Wakefield M.J."/>
            <person name="Aken B."/>
            <person name="Amemiya C.T."/>
            <person name="Chang J.L."/>
            <person name="Duke S."/>
            <person name="Garber M."/>
            <person name="Gentles A.J."/>
            <person name="Goodstadt L."/>
            <person name="Heger A."/>
            <person name="Jurka J."/>
            <person name="Kamal M."/>
            <person name="Mauceli E."/>
            <person name="Searle S.M."/>
            <person name="Sharpe T."/>
            <person name="Baker M.L."/>
            <person name="Batzer M.A."/>
            <person name="Benos P.V."/>
            <person name="Belov K."/>
            <person name="Clamp M."/>
            <person name="Cook A."/>
            <person name="Cuff J."/>
            <person name="Das R."/>
            <person name="Davidow L."/>
            <person name="Deakin J.E."/>
            <person name="Fazzari M.J."/>
            <person name="Glass J.L."/>
            <person name="Grabherr M."/>
            <person name="Greally J.M."/>
            <person name="Gu W."/>
            <person name="Hore T.A."/>
            <person name="Huttley G.A."/>
            <person name="Kleber M."/>
            <person name="Jirtle R.L."/>
            <person name="Koina E."/>
            <person name="Lee J.T."/>
            <person name="Mahony S."/>
            <person name="Marra M.A."/>
            <person name="Miller R.D."/>
            <person name="Nicholls R.D."/>
            <person name="Oda M."/>
            <person name="Papenfuss A.T."/>
            <person name="Parra Z.E."/>
            <person name="Pollock D.D."/>
            <person name="Ray D.A."/>
            <person name="Schein J.E."/>
            <person name="Speed T.P."/>
            <person name="Thompson K."/>
            <person name="VandeBerg J.L."/>
            <person name="Wade C.M."/>
            <person name="Walker J.A."/>
            <person name="Waters P.D."/>
            <person name="Webber C."/>
            <person name="Weidman J.R."/>
            <person name="Xie X."/>
            <person name="Zody M.C."/>
            <person name="Baldwin J."/>
            <person name="Abdouelleil A."/>
            <person name="Abdulkadir J."/>
            <person name="Abebe A."/>
            <person name="Abera B."/>
            <person name="Abreu J."/>
            <person name="Acer S.C."/>
            <person name="Aftuck L."/>
            <person name="Alexander A."/>
            <person name="An P."/>
            <person name="Anderson E."/>
            <person name="Anderson S."/>
            <person name="Arachi H."/>
            <person name="Azer M."/>
            <person name="Bachantsang P."/>
            <person name="Barry A."/>
            <person name="Bayul T."/>
            <person name="Berlin A."/>
            <person name="Bessette D."/>
            <person name="Bloom T."/>
            <person name="Bloom T."/>
            <person name="Boguslavskiy L."/>
            <person name="Bonnet C."/>
            <person name="Boukhgalter B."/>
            <person name="Bourzgui I."/>
            <person name="Brown A."/>
            <person name="Cahill P."/>
            <person name="Channer S."/>
            <person name="Cheshatsang Y."/>
            <person name="Chuda L."/>
            <person name="Citroen M."/>
            <person name="Collymore A."/>
            <person name="Cooke P."/>
            <person name="Costello M."/>
            <person name="D'Aco K."/>
            <person name="Daza R."/>
            <person name="De Haan G."/>
            <person name="DeGray S."/>
            <person name="DeMaso C."/>
            <person name="Dhargay N."/>
            <person name="Dooley K."/>
            <person name="Dooley E."/>
            <person name="Doricent M."/>
            <person name="Dorje P."/>
            <person name="Dorjee K."/>
            <person name="Dupes A."/>
            <person name="Elong R."/>
            <person name="Falk J."/>
            <person name="Farina A."/>
            <person name="Faro S."/>
            <person name="Ferguson D."/>
            <person name="Fisher S."/>
            <person name="Foley C.D."/>
            <person name="Franke A."/>
            <person name="Friedrich D."/>
            <person name="Gadbois L."/>
            <person name="Gearin G."/>
            <person name="Gearin C.R."/>
            <person name="Giannoukos G."/>
            <person name="Goode T."/>
            <person name="Graham J."/>
            <person name="Grandbois E."/>
            <person name="Grewal S."/>
            <person name="Gyaltsen K."/>
            <person name="Hafez N."/>
            <person name="Hagos B."/>
            <person name="Hall J."/>
            <person name="Henson C."/>
            <person name="Hollinger A."/>
            <person name="Honan T."/>
            <person name="Huard M.D."/>
            <person name="Hughes L."/>
            <person name="Hurhula B."/>
            <person name="Husby M.E."/>
            <person name="Kamat A."/>
            <person name="Kanga B."/>
            <person name="Kashin S."/>
            <person name="Khazanovich D."/>
            <person name="Kisner P."/>
            <person name="Lance K."/>
            <person name="Lara M."/>
            <person name="Lee W."/>
            <person name="Lennon N."/>
            <person name="Letendre F."/>
            <person name="LeVine R."/>
            <person name="Lipovsky A."/>
            <person name="Liu X."/>
            <person name="Liu J."/>
            <person name="Liu S."/>
            <person name="Lokyitsang T."/>
            <person name="Lokyitsang Y."/>
            <person name="Lubonja R."/>
            <person name="Lui A."/>
            <person name="MacDonald P."/>
            <person name="Magnisalis V."/>
            <person name="Maru K."/>
            <person name="Matthews C."/>
            <person name="McCusker W."/>
            <person name="McDonough S."/>
            <person name="Mehta T."/>
            <person name="Meldrim J."/>
            <person name="Meneus L."/>
            <person name="Mihai O."/>
            <person name="Mihalev A."/>
            <person name="Mihova T."/>
            <person name="Mittelman R."/>
            <person name="Mlenga V."/>
            <person name="Montmayeur A."/>
            <person name="Mulrain L."/>
            <person name="Navidi A."/>
            <person name="Naylor J."/>
            <person name="Negash T."/>
            <person name="Nguyen T."/>
            <person name="Nguyen N."/>
            <person name="Nicol R."/>
            <person name="Norbu C."/>
            <person name="Norbu N."/>
            <person name="Novod N."/>
            <person name="O'Neill B."/>
            <person name="Osman S."/>
            <person name="Markiewicz E."/>
            <person name="Oyono O.L."/>
            <person name="Patti C."/>
            <person name="Phunkhang P."/>
            <person name="Pierre F."/>
            <person name="Priest M."/>
            <person name="Raghuraman S."/>
            <person name="Rege F."/>
            <person name="Reyes R."/>
            <person name="Rise C."/>
            <person name="Rogov P."/>
            <person name="Ross K."/>
            <person name="Ryan E."/>
            <person name="Settipalli S."/>
            <person name="Shea T."/>
            <person name="Sherpa N."/>
            <person name="Shi L."/>
            <person name="Shih D."/>
            <person name="Sparrow T."/>
            <person name="Spaulding J."/>
            <person name="Stalker J."/>
            <person name="Stange-Thomann N."/>
            <person name="Stavropoulos S."/>
            <person name="Stone C."/>
            <person name="Strader C."/>
            <person name="Tesfaye S."/>
            <person name="Thomson T."/>
            <person name="Thoulutsang Y."/>
            <person name="Thoulutsang D."/>
            <person name="Topham K."/>
            <person name="Topping I."/>
            <person name="Tsamla T."/>
            <person name="Vassiliev H."/>
            <person name="Vo A."/>
            <person name="Wangchuk T."/>
            <person name="Wangdi T."/>
            <person name="Weiand M."/>
            <person name="Wilkinson J."/>
            <person name="Wilson A."/>
            <person name="Yadav S."/>
            <person name="Young G."/>
            <person name="Yu Q."/>
            <person name="Zembek L."/>
            <person name="Zhong D."/>
            <person name="Zimmer A."/>
            <person name="Zwirko Z."/>
            <person name="Jaffe D.B."/>
            <person name="Alvarez P."/>
            <person name="Brockman W."/>
            <person name="Butler J."/>
            <person name="Chin C."/>
            <person name="Gnerre S."/>
            <person name="MacCallum I."/>
            <person name="Graves J.A."/>
            <person name="Ponting C.P."/>
            <person name="Breen M."/>
            <person name="Samollow P.B."/>
            <person name="Lander E.S."/>
            <person name="Lindblad-Toh K."/>
        </authorList>
    </citation>
    <scope>NUCLEOTIDE SEQUENCE [LARGE SCALE GENOMIC DNA]</scope>
</reference>
<dbReference type="OrthoDB" id="9905432at2759"/>